<protein>
    <recommendedName>
        <fullName evidence="3">PHP domain-containing protein</fullName>
    </recommendedName>
</protein>
<evidence type="ECO:0000313" key="1">
    <source>
        <dbReference type="EMBL" id="MBK1706124.1"/>
    </source>
</evidence>
<dbReference type="SUPFAM" id="SSF89550">
    <property type="entry name" value="PHP domain-like"/>
    <property type="match status" value="1"/>
</dbReference>
<dbReference type="EMBL" id="NRSJ01000034">
    <property type="protein sequence ID" value="MBK1706124.1"/>
    <property type="molecule type" value="Genomic_DNA"/>
</dbReference>
<organism evidence="1 2">
    <name type="scientific">Halochromatium glycolicum</name>
    <dbReference type="NCBI Taxonomy" id="85075"/>
    <lineage>
        <taxon>Bacteria</taxon>
        <taxon>Pseudomonadati</taxon>
        <taxon>Pseudomonadota</taxon>
        <taxon>Gammaproteobacteria</taxon>
        <taxon>Chromatiales</taxon>
        <taxon>Chromatiaceae</taxon>
        <taxon>Halochromatium</taxon>
    </lineage>
</organism>
<dbReference type="RefSeq" id="WP_200347560.1">
    <property type="nucleotide sequence ID" value="NZ_NRSJ01000034.1"/>
</dbReference>
<proteinExistence type="predicted"/>
<dbReference type="AlphaFoldDB" id="A0AAJ0U6D5"/>
<keyword evidence="2" id="KW-1185">Reference proteome</keyword>
<accession>A0AAJ0U6D5</accession>
<reference evidence="1" key="1">
    <citation type="submission" date="2017-08" db="EMBL/GenBank/DDBJ databases">
        <authorList>
            <person name="Imhoff J.F."/>
            <person name="Rahn T."/>
            <person name="Kuenzel S."/>
            <person name="Neulinger S.C."/>
        </authorList>
    </citation>
    <scope>NUCLEOTIDE SEQUENCE</scope>
    <source>
        <strain evidence="1">DSM 11080</strain>
    </source>
</reference>
<name>A0AAJ0U6D5_9GAMM</name>
<gene>
    <name evidence="1" type="ORF">CKO40_16600</name>
</gene>
<evidence type="ECO:0000313" key="2">
    <source>
        <dbReference type="Proteomes" id="UP001296776"/>
    </source>
</evidence>
<reference evidence="1" key="2">
    <citation type="journal article" date="2020" name="Microorganisms">
        <title>Osmotic Adaptation and Compatible Solute Biosynthesis of Phototrophic Bacteria as Revealed from Genome Analyses.</title>
        <authorList>
            <person name="Imhoff J.F."/>
            <person name="Rahn T."/>
            <person name="Kunzel S."/>
            <person name="Keller A."/>
            <person name="Neulinger S.C."/>
        </authorList>
    </citation>
    <scope>NUCLEOTIDE SEQUENCE</scope>
    <source>
        <strain evidence="1">DSM 11080</strain>
    </source>
</reference>
<sequence>MSASQLAQDLHIHTTWSHADSSVVPEQTIELIAAAEHARIRGISDHFEHIADRFDAYRRAVSAAGLRVGTEIDGHRSVPAALDCPCDYRIFHCYDQGADYRALESLLADDIPVIVAHPNALDTDLERVPNECLIELNNRYIWRCDWMAFYGPYRNRFRFVISSDAHQPNWLGQSIARLAARELGIEETLVFEPD</sequence>
<evidence type="ECO:0008006" key="3">
    <source>
        <dbReference type="Google" id="ProtNLM"/>
    </source>
</evidence>
<dbReference type="InterPro" id="IPR016195">
    <property type="entry name" value="Pol/histidinol_Pase-like"/>
</dbReference>
<dbReference type="Proteomes" id="UP001296776">
    <property type="component" value="Unassembled WGS sequence"/>
</dbReference>
<dbReference type="Gene3D" id="3.20.20.140">
    <property type="entry name" value="Metal-dependent hydrolases"/>
    <property type="match status" value="1"/>
</dbReference>
<comment type="caution">
    <text evidence="1">The sequence shown here is derived from an EMBL/GenBank/DDBJ whole genome shotgun (WGS) entry which is preliminary data.</text>
</comment>